<dbReference type="OrthoDB" id="2224399at2759"/>
<comment type="caution">
    <text evidence="1">The sequence shown here is derived from an EMBL/GenBank/DDBJ whole genome shotgun (WGS) entry which is preliminary data.</text>
</comment>
<sequence length="215" mass="23712">MTAKMDVSSLFGQPPTSQRVKEYISSLSSLAHVGNDNKAQVKTYPGAVFINYYALGCSIEYRPTDGYKPPPNVQSIAELQTDSLALDKIDIYNFPRDEPRPPSIPSRQTEPPKFAKYPDLPLMITFSHEPKSVSVSAETIGKDFVAELGEPDRKGGGAGPYSINIWCEWTKEGVMVEFGDHARGPQAWDKGKDANWKVISFYPPLPPQPSSSSSK</sequence>
<reference evidence="1" key="2">
    <citation type="submission" date="2020-11" db="EMBL/GenBank/DDBJ databases">
        <authorList>
            <consortium name="DOE Joint Genome Institute"/>
            <person name="Kuo A."/>
            <person name="Miyauchi S."/>
            <person name="Kiss E."/>
            <person name="Drula E."/>
            <person name="Kohler A."/>
            <person name="Sanchez-Garcia M."/>
            <person name="Andreopoulos B."/>
            <person name="Barry K.W."/>
            <person name="Bonito G."/>
            <person name="Buee M."/>
            <person name="Carver A."/>
            <person name="Chen C."/>
            <person name="Cichocki N."/>
            <person name="Clum A."/>
            <person name="Culley D."/>
            <person name="Crous P.W."/>
            <person name="Fauchery L."/>
            <person name="Girlanda M."/>
            <person name="Hayes R."/>
            <person name="Keri Z."/>
            <person name="Labutti K."/>
            <person name="Lipzen A."/>
            <person name="Lombard V."/>
            <person name="Magnuson J."/>
            <person name="Maillard F."/>
            <person name="Morin E."/>
            <person name="Murat C."/>
            <person name="Nolan M."/>
            <person name="Ohm R."/>
            <person name="Pangilinan J."/>
            <person name="Pereira M."/>
            <person name="Perotto S."/>
            <person name="Peter M."/>
            <person name="Riley R."/>
            <person name="Sitrit Y."/>
            <person name="Stielow B."/>
            <person name="Szollosi G."/>
            <person name="Zifcakova L."/>
            <person name="Stursova M."/>
            <person name="Spatafora J.W."/>
            <person name="Tedersoo L."/>
            <person name="Vaario L.-M."/>
            <person name="Yamada A."/>
            <person name="Yan M."/>
            <person name="Wang P."/>
            <person name="Xu J."/>
            <person name="Bruns T."/>
            <person name="Baldrian P."/>
            <person name="Vilgalys R."/>
            <person name="Henrissat B."/>
            <person name="Grigoriev I.V."/>
            <person name="Hibbett D."/>
            <person name="Nagy L.G."/>
            <person name="Martin F.M."/>
        </authorList>
    </citation>
    <scope>NUCLEOTIDE SEQUENCE</scope>
    <source>
        <strain evidence="1">UH-Tt-Lm1</strain>
    </source>
</reference>
<name>A0A9P6HKM6_9AGAM</name>
<evidence type="ECO:0000313" key="1">
    <source>
        <dbReference type="EMBL" id="KAF9787284.1"/>
    </source>
</evidence>
<keyword evidence="2" id="KW-1185">Reference proteome</keyword>
<accession>A0A9P6HKM6</accession>
<gene>
    <name evidence="1" type="ORF">BJ322DRAFT_1002793</name>
</gene>
<organism evidence="1 2">
    <name type="scientific">Thelephora terrestris</name>
    <dbReference type="NCBI Taxonomy" id="56493"/>
    <lineage>
        <taxon>Eukaryota</taxon>
        <taxon>Fungi</taxon>
        <taxon>Dikarya</taxon>
        <taxon>Basidiomycota</taxon>
        <taxon>Agaricomycotina</taxon>
        <taxon>Agaricomycetes</taxon>
        <taxon>Thelephorales</taxon>
        <taxon>Thelephoraceae</taxon>
        <taxon>Thelephora</taxon>
    </lineage>
</organism>
<evidence type="ECO:0000313" key="2">
    <source>
        <dbReference type="Proteomes" id="UP000736335"/>
    </source>
</evidence>
<protein>
    <submittedName>
        <fullName evidence="1">Uncharacterized protein</fullName>
    </submittedName>
</protein>
<dbReference type="EMBL" id="WIUZ02000005">
    <property type="protein sequence ID" value="KAF9787284.1"/>
    <property type="molecule type" value="Genomic_DNA"/>
</dbReference>
<dbReference type="Proteomes" id="UP000736335">
    <property type="component" value="Unassembled WGS sequence"/>
</dbReference>
<dbReference type="AlphaFoldDB" id="A0A9P6HKM6"/>
<reference evidence="1" key="1">
    <citation type="journal article" date="2020" name="Nat. Commun.">
        <title>Large-scale genome sequencing of mycorrhizal fungi provides insights into the early evolution of symbiotic traits.</title>
        <authorList>
            <person name="Miyauchi S."/>
            <person name="Kiss E."/>
            <person name="Kuo A."/>
            <person name="Drula E."/>
            <person name="Kohler A."/>
            <person name="Sanchez-Garcia M."/>
            <person name="Morin E."/>
            <person name="Andreopoulos B."/>
            <person name="Barry K.W."/>
            <person name="Bonito G."/>
            <person name="Buee M."/>
            <person name="Carver A."/>
            <person name="Chen C."/>
            <person name="Cichocki N."/>
            <person name="Clum A."/>
            <person name="Culley D."/>
            <person name="Crous P.W."/>
            <person name="Fauchery L."/>
            <person name="Girlanda M."/>
            <person name="Hayes R.D."/>
            <person name="Keri Z."/>
            <person name="LaButti K."/>
            <person name="Lipzen A."/>
            <person name="Lombard V."/>
            <person name="Magnuson J."/>
            <person name="Maillard F."/>
            <person name="Murat C."/>
            <person name="Nolan M."/>
            <person name="Ohm R.A."/>
            <person name="Pangilinan J."/>
            <person name="Pereira M.F."/>
            <person name="Perotto S."/>
            <person name="Peter M."/>
            <person name="Pfister S."/>
            <person name="Riley R."/>
            <person name="Sitrit Y."/>
            <person name="Stielow J.B."/>
            <person name="Szollosi G."/>
            <person name="Zifcakova L."/>
            <person name="Stursova M."/>
            <person name="Spatafora J.W."/>
            <person name="Tedersoo L."/>
            <person name="Vaario L.M."/>
            <person name="Yamada A."/>
            <person name="Yan M."/>
            <person name="Wang P."/>
            <person name="Xu J."/>
            <person name="Bruns T."/>
            <person name="Baldrian P."/>
            <person name="Vilgalys R."/>
            <person name="Dunand C."/>
            <person name="Henrissat B."/>
            <person name="Grigoriev I.V."/>
            <person name="Hibbett D."/>
            <person name="Nagy L.G."/>
            <person name="Martin F.M."/>
        </authorList>
    </citation>
    <scope>NUCLEOTIDE SEQUENCE</scope>
    <source>
        <strain evidence="1">UH-Tt-Lm1</strain>
    </source>
</reference>
<proteinExistence type="predicted"/>